<evidence type="ECO:0000313" key="2">
    <source>
        <dbReference type="EMBL" id="GAA4548370.1"/>
    </source>
</evidence>
<name>A0ABP8RTC1_9PSEU</name>
<dbReference type="Proteomes" id="UP001501598">
    <property type="component" value="Unassembled WGS sequence"/>
</dbReference>
<dbReference type="InterPro" id="IPR029058">
    <property type="entry name" value="AB_hydrolase_fold"/>
</dbReference>
<accession>A0ABP8RTC1</accession>
<dbReference type="InterPro" id="IPR000073">
    <property type="entry name" value="AB_hydrolase_1"/>
</dbReference>
<dbReference type="EMBL" id="BAABGT010000040">
    <property type="protein sequence ID" value="GAA4548370.1"/>
    <property type="molecule type" value="Genomic_DNA"/>
</dbReference>
<dbReference type="GO" id="GO:0016787">
    <property type="term" value="F:hydrolase activity"/>
    <property type="evidence" value="ECO:0007669"/>
    <property type="project" value="UniProtKB-KW"/>
</dbReference>
<sequence>MPFAAVNGQRLWFEDSGGVSPVILMAHAFGMSSSSFDAQVELLQSEFRCVRWDARGFGRTEFDGGPFDFWDQAADGVALLAHLGIESAVWMGLSQGGFIALRAALHRPDRVTGLVLVDTMAGVDGERSLRAKRDLLGSWVTHGLDADRLATFLKVTFGEVDHAPPKIVASMHEIDRAGLGRALDCLLDRDDIQGRLRHVDAPALVVHGECDRSIALERAEAMRADLSGAEPVVVIPSAGHAACVTHPDLVAPHVARFVRAQQCDETLIGP</sequence>
<protein>
    <submittedName>
        <fullName evidence="2">Alpha/beta fold hydrolase</fullName>
    </submittedName>
</protein>
<evidence type="ECO:0000259" key="1">
    <source>
        <dbReference type="Pfam" id="PF00561"/>
    </source>
</evidence>
<proteinExistence type="predicted"/>
<dbReference type="SUPFAM" id="SSF53474">
    <property type="entry name" value="alpha/beta-Hydrolases"/>
    <property type="match status" value="1"/>
</dbReference>
<dbReference type="PRINTS" id="PR00111">
    <property type="entry name" value="ABHYDROLASE"/>
</dbReference>
<reference evidence="3" key="1">
    <citation type="journal article" date="2019" name="Int. J. Syst. Evol. Microbiol.">
        <title>The Global Catalogue of Microorganisms (GCM) 10K type strain sequencing project: providing services to taxonomists for standard genome sequencing and annotation.</title>
        <authorList>
            <consortium name="The Broad Institute Genomics Platform"/>
            <consortium name="The Broad Institute Genome Sequencing Center for Infectious Disease"/>
            <person name="Wu L."/>
            <person name="Ma J."/>
        </authorList>
    </citation>
    <scope>NUCLEOTIDE SEQUENCE [LARGE SCALE GENOMIC DNA]</scope>
    <source>
        <strain evidence="3">JCM 17906</strain>
    </source>
</reference>
<feature type="domain" description="AB hydrolase-1" evidence="1">
    <location>
        <begin position="21"/>
        <end position="247"/>
    </location>
</feature>
<dbReference type="RefSeq" id="WP_345419043.1">
    <property type="nucleotide sequence ID" value="NZ_BAABGT010000040.1"/>
</dbReference>
<keyword evidence="2" id="KW-0378">Hydrolase</keyword>
<organism evidence="2 3">
    <name type="scientific">Pseudonocardia xishanensis</name>
    <dbReference type="NCBI Taxonomy" id="630995"/>
    <lineage>
        <taxon>Bacteria</taxon>
        <taxon>Bacillati</taxon>
        <taxon>Actinomycetota</taxon>
        <taxon>Actinomycetes</taxon>
        <taxon>Pseudonocardiales</taxon>
        <taxon>Pseudonocardiaceae</taxon>
        <taxon>Pseudonocardia</taxon>
    </lineage>
</organism>
<comment type="caution">
    <text evidence="2">The sequence shown here is derived from an EMBL/GenBank/DDBJ whole genome shotgun (WGS) entry which is preliminary data.</text>
</comment>
<dbReference type="Pfam" id="PF00561">
    <property type="entry name" value="Abhydrolase_1"/>
    <property type="match status" value="1"/>
</dbReference>
<dbReference type="Gene3D" id="3.40.50.1820">
    <property type="entry name" value="alpha/beta hydrolase"/>
    <property type="match status" value="1"/>
</dbReference>
<dbReference type="PANTHER" id="PTHR43798">
    <property type="entry name" value="MONOACYLGLYCEROL LIPASE"/>
    <property type="match status" value="1"/>
</dbReference>
<keyword evidence="3" id="KW-1185">Reference proteome</keyword>
<dbReference type="InterPro" id="IPR050266">
    <property type="entry name" value="AB_hydrolase_sf"/>
</dbReference>
<gene>
    <name evidence="2" type="ORF">GCM10023175_34470</name>
</gene>
<evidence type="ECO:0000313" key="3">
    <source>
        <dbReference type="Proteomes" id="UP001501598"/>
    </source>
</evidence>